<organism evidence="1 2">
    <name type="scientific">Streptomyces boncukensis</name>
    <dbReference type="NCBI Taxonomy" id="2711219"/>
    <lineage>
        <taxon>Bacteria</taxon>
        <taxon>Bacillati</taxon>
        <taxon>Actinomycetota</taxon>
        <taxon>Actinomycetes</taxon>
        <taxon>Kitasatosporales</taxon>
        <taxon>Streptomycetaceae</taxon>
        <taxon>Streptomyces</taxon>
    </lineage>
</organism>
<dbReference type="AlphaFoldDB" id="A0A6G4X544"/>
<keyword evidence="2" id="KW-1185">Reference proteome</keyword>
<evidence type="ECO:0000313" key="1">
    <source>
        <dbReference type="EMBL" id="NGO71967.1"/>
    </source>
</evidence>
<dbReference type="RefSeq" id="WP_165301603.1">
    <property type="nucleotide sequence ID" value="NZ_JAAKZZ010000378.1"/>
</dbReference>
<dbReference type="Pfam" id="PF04075">
    <property type="entry name" value="F420H2_quin_red"/>
    <property type="match status" value="1"/>
</dbReference>
<dbReference type="GO" id="GO:0016491">
    <property type="term" value="F:oxidoreductase activity"/>
    <property type="evidence" value="ECO:0007669"/>
    <property type="project" value="InterPro"/>
</dbReference>
<sequence>MSTTAPSRDHVIRPGWITRNVLNRAMAWLSRRGVGVAGSRVLAVRGRKSGTWRVTPVNPMRHRGSTYLVAARGHVQWTYNMRAAGGGELRHGRRVRPFTATEVPDSEKPEILRAYLSKWKWEVGAFFQGLGPGSTDDELLAAAHRHPVFRIAYEGGGAEDGAG</sequence>
<reference evidence="1 2" key="1">
    <citation type="submission" date="2020-02" db="EMBL/GenBank/DDBJ databases">
        <title>Whole-genome analyses of novel actinobacteria.</title>
        <authorList>
            <person name="Sahin N."/>
            <person name="Tatar D."/>
        </authorList>
    </citation>
    <scope>NUCLEOTIDE SEQUENCE [LARGE SCALE GENOMIC DNA]</scope>
    <source>
        <strain evidence="1 2">SB3404</strain>
    </source>
</reference>
<dbReference type="InterPro" id="IPR012349">
    <property type="entry name" value="Split_barrel_FMN-bd"/>
</dbReference>
<evidence type="ECO:0000313" key="2">
    <source>
        <dbReference type="Proteomes" id="UP000477722"/>
    </source>
</evidence>
<dbReference type="InterPro" id="IPR004378">
    <property type="entry name" value="F420H2_quin_Rdtase"/>
</dbReference>
<comment type="caution">
    <text evidence="1">The sequence shown here is derived from an EMBL/GenBank/DDBJ whole genome shotgun (WGS) entry which is preliminary data.</text>
</comment>
<gene>
    <name evidence="1" type="ORF">G5C65_27200</name>
</gene>
<dbReference type="NCBIfam" id="TIGR00026">
    <property type="entry name" value="hi_GC_TIGR00026"/>
    <property type="match status" value="1"/>
</dbReference>
<dbReference type="Gene3D" id="2.30.110.10">
    <property type="entry name" value="Electron Transport, Fmn-binding Protein, Chain A"/>
    <property type="match status" value="1"/>
</dbReference>
<protein>
    <submittedName>
        <fullName evidence="1">Nitroreductase family deazaflavin-dependent oxidoreductase</fullName>
    </submittedName>
</protein>
<name>A0A6G4X544_9ACTN</name>
<proteinExistence type="predicted"/>
<dbReference type="Proteomes" id="UP000477722">
    <property type="component" value="Unassembled WGS sequence"/>
</dbReference>
<dbReference type="EMBL" id="JAAKZZ010000378">
    <property type="protein sequence ID" value="NGO71967.1"/>
    <property type="molecule type" value="Genomic_DNA"/>
</dbReference>
<accession>A0A6G4X544</accession>